<proteinExistence type="predicted"/>
<dbReference type="InterPro" id="IPR006070">
    <property type="entry name" value="Sua5-like_dom"/>
</dbReference>
<accession>A0ABQ0E3E2</accession>
<dbReference type="PANTHER" id="PTHR42828">
    <property type="entry name" value="DHBP SYNTHASE RIBB-LIKE ALPHA/BETA DOMAIN-CONTAINING PROTEIN"/>
    <property type="match status" value="1"/>
</dbReference>
<dbReference type="PROSITE" id="PS51163">
    <property type="entry name" value="YRDC"/>
    <property type="match status" value="1"/>
</dbReference>
<feature type="domain" description="YrdC-like" evidence="1">
    <location>
        <begin position="12"/>
        <end position="199"/>
    </location>
</feature>
<dbReference type="RefSeq" id="WP_411916017.1">
    <property type="nucleotide sequence ID" value="NZ_BAAFSF010000004.1"/>
</dbReference>
<evidence type="ECO:0000313" key="3">
    <source>
        <dbReference type="Proteomes" id="UP001628220"/>
    </source>
</evidence>
<gene>
    <name evidence="2" type="ORF">Tsumi_13650</name>
</gene>
<dbReference type="InterPro" id="IPR052532">
    <property type="entry name" value="SUA5_domain"/>
</dbReference>
<organism evidence="2 3">
    <name type="scientific">Porphyromonas miyakawae</name>
    <dbReference type="NCBI Taxonomy" id="3137470"/>
    <lineage>
        <taxon>Bacteria</taxon>
        <taxon>Pseudomonadati</taxon>
        <taxon>Bacteroidota</taxon>
        <taxon>Bacteroidia</taxon>
        <taxon>Bacteroidales</taxon>
        <taxon>Porphyromonadaceae</taxon>
        <taxon>Porphyromonas</taxon>
    </lineage>
</organism>
<sequence length="201" mass="22841">MITKLYYQNPDFKLIEELTHLIDEGEIIIFPTGIGYAYGCNPLKVTAVERIYALKRSDMRKQLFALMCRDLAEASSYAKIDNSAFRFIKEHISEPMTFILPVTNKLPKQLKERKEVGIRFSLSPITSLLLEHLSYPLLTASLPVLQEEIEYLTNPELIDELYGKEVYTILDGDIAPGLQTAVIRIEGDSITELRPHGPIVL</sequence>
<reference evidence="2 3" key="1">
    <citation type="journal article" date="2025" name="Int. J. Syst. Evol. Microbiol.">
        <title>Desulfovibrio falkowii sp. nov., Porphyromonas miyakawae sp. nov., Mediterraneibacter flintii sp. nov. and Owariibacterium komagatae gen. nov., sp. nov., isolated from human faeces.</title>
        <authorList>
            <person name="Hamaguchi T."/>
            <person name="Ohara M."/>
            <person name="Hisatomi A."/>
            <person name="Sekiguchi K."/>
            <person name="Takeda J.I."/>
            <person name="Ueyama J."/>
            <person name="Ito M."/>
            <person name="Nishiwaki H."/>
            <person name="Ogi T."/>
            <person name="Hirayama M."/>
            <person name="Ohkuma M."/>
            <person name="Sakamoto M."/>
            <person name="Ohno K."/>
        </authorList>
    </citation>
    <scope>NUCLEOTIDE SEQUENCE [LARGE SCALE GENOMIC DNA]</scope>
    <source>
        <strain evidence="2 3">13CB11C</strain>
    </source>
</reference>
<dbReference type="EMBL" id="BAAFSF010000004">
    <property type="protein sequence ID" value="GAB1252259.1"/>
    <property type="molecule type" value="Genomic_DNA"/>
</dbReference>
<dbReference type="SUPFAM" id="SSF55821">
    <property type="entry name" value="YrdC/RibB"/>
    <property type="match status" value="1"/>
</dbReference>
<evidence type="ECO:0000313" key="2">
    <source>
        <dbReference type="EMBL" id="GAB1252259.1"/>
    </source>
</evidence>
<dbReference type="Pfam" id="PF01300">
    <property type="entry name" value="Sua5_yciO_yrdC"/>
    <property type="match status" value="1"/>
</dbReference>
<comment type="caution">
    <text evidence="2">The sequence shown here is derived from an EMBL/GenBank/DDBJ whole genome shotgun (WGS) entry which is preliminary data.</text>
</comment>
<keyword evidence="3" id="KW-1185">Reference proteome</keyword>
<dbReference type="Proteomes" id="UP001628220">
    <property type="component" value="Unassembled WGS sequence"/>
</dbReference>
<protein>
    <submittedName>
        <fullName evidence="2">L-threonylcarbamoyladenylate synthase</fullName>
    </submittedName>
</protein>
<name>A0ABQ0E3E2_9PORP</name>
<dbReference type="InterPro" id="IPR017945">
    <property type="entry name" value="DHBP_synth_RibB-like_a/b_dom"/>
</dbReference>
<dbReference type="Gene3D" id="3.90.870.10">
    <property type="entry name" value="DHBP synthase"/>
    <property type="match status" value="1"/>
</dbReference>
<dbReference type="PANTHER" id="PTHR42828:SF3">
    <property type="entry name" value="THREONYLCARBAMOYL-AMP SYNTHASE"/>
    <property type="match status" value="1"/>
</dbReference>
<evidence type="ECO:0000259" key="1">
    <source>
        <dbReference type="PROSITE" id="PS51163"/>
    </source>
</evidence>